<dbReference type="Pfam" id="PF00072">
    <property type="entry name" value="Response_reg"/>
    <property type="match status" value="1"/>
</dbReference>
<dbReference type="SMART" id="SM00448">
    <property type="entry name" value="REC"/>
    <property type="match status" value="1"/>
</dbReference>
<organism evidence="4 5">
    <name type="scientific">Triparma retinervis</name>
    <dbReference type="NCBI Taxonomy" id="2557542"/>
    <lineage>
        <taxon>Eukaryota</taxon>
        <taxon>Sar</taxon>
        <taxon>Stramenopiles</taxon>
        <taxon>Ochrophyta</taxon>
        <taxon>Bolidophyceae</taxon>
        <taxon>Parmales</taxon>
        <taxon>Triparmaceae</taxon>
        <taxon>Triparma</taxon>
    </lineage>
</organism>
<dbReference type="CDD" id="cd17546">
    <property type="entry name" value="REC_hyHK_CKI1_RcsC-like"/>
    <property type="match status" value="1"/>
</dbReference>
<feature type="compositionally biased region" description="Basic and acidic residues" evidence="2">
    <location>
        <begin position="13"/>
        <end position="24"/>
    </location>
</feature>
<dbReference type="AlphaFoldDB" id="A0A9W7AC99"/>
<evidence type="ECO:0000313" key="5">
    <source>
        <dbReference type="Proteomes" id="UP001165082"/>
    </source>
</evidence>
<dbReference type="SUPFAM" id="SSF52172">
    <property type="entry name" value="CheY-like"/>
    <property type="match status" value="1"/>
</dbReference>
<dbReference type="InterPro" id="IPR001789">
    <property type="entry name" value="Sig_transdc_resp-reg_receiver"/>
</dbReference>
<dbReference type="PROSITE" id="PS50110">
    <property type="entry name" value="RESPONSE_REGULATORY"/>
    <property type="match status" value="1"/>
</dbReference>
<dbReference type="EMBL" id="BRXZ01001303">
    <property type="protein sequence ID" value="GMH67736.1"/>
    <property type="molecule type" value="Genomic_DNA"/>
</dbReference>
<dbReference type="InterPro" id="IPR011006">
    <property type="entry name" value="CheY-like_superfamily"/>
</dbReference>
<evidence type="ECO:0000259" key="3">
    <source>
        <dbReference type="PROSITE" id="PS50110"/>
    </source>
</evidence>
<feature type="region of interest" description="Disordered" evidence="2">
    <location>
        <begin position="385"/>
        <end position="412"/>
    </location>
</feature>
<comment type="caution">
    <text evidence="4">The sequence shown here is derived from an EMBL/GenBank/DDBJ whole genome shotgun (WGS) entry which is preliminary data.</text>
</comment>
<dbReference type="PANTHER" id="PTHR43228:SF1">
    <property type="entry name" value="TWO-COMPONENT RESPONSE REGULATOR ARR22"/>
    <property type="match status" value="1"/>
</dbReference>
<accession>A0A9W7AC99</accession>
<feature type="domain" description="Response regulatory" evidence="3">
    <location>
        <begin position="234"/>
        <end position="357"/>
    </location>
</feature>
<dbReference type="OrthoDB" id="21225at2759"/>
<protein>
    <recommendedName>
        <fullName evidence="3">Response regulatory domain-containing protein</fullName>
    </recommendedName>
</protein>
<feature type="compositionally biased region" description="Basic and acidic residues" evidence="2">
    <location>
        <begin position="385"/>
        <end position="398"/>
    </location>
</feature>
<dbReference type="PANTHER" id="PTHR43228">
    <property type="entry name" value="TWO-COMPONENT RESPONSE REGULATOR"/>
    <property type="match status" value="1"/>
</dbReference>
<feature type="region of interest" description="Disordered" evidence="2">
    <location>
        <begin position="1"/>
        <end position="24"/>
    </location>
</feature>
<dbReference type="GO" id="GO:0000160">
    <property type="term" value="P:phosphorelay signal transduction system"/>
    <property type="evidence" value="ECO:0007669"/>
    <property type="project" value="InterPro"/>
</dbReference>
<proteinExistence type="predicted"/>
<feature type="region of interest" description="Disordered" evidence="2">
    <location>
        <begin position="170"/>
        <end position="196"/>
    </location>
</feature>
<dbReference type="Proteomes" id="UP001165082">
    <property type="component" value="Unassembled WGS sequence"/>
</dbReference>
<dbReference type="InterPro" id="IPR052048">
    <property type="entry name" value="ST_Response_Regulator"/>
</dbReference>
<name>A0A9W7AC99_9STRA</name>
<keyword evidence="5" id="KW-1185">Reference proteome</keyword>
<gene>
    <name evidence="4" type="ORF">TrRE_jg4823</name>
</gene>
<reference evidence="4" key="1">
    <citation type="submission" date="2022-07" db="EMBL/GenBank/DDBJ databases">
        <title>Genome analysis of Parmales, a sister group of diatoms, reveals the evolutionary specialization of diatoms from phago-mixotrophs to photoautotrophs.</title>
        <authorList>
            <person name="Ban H."/>
            <person name="Sato S."/>
            <person name="Yoshikawa S."/>
            <person name="Kazumasa Y."/>
            <person name="Nakamura Y."/>
            <person name="Ichinomiya M."/>
            <person name="Saitoh K."/>
            <person name="Sato N."/>
            <person name="Blanc-Mathieu R."/>
            <person name="Endo H."/>
            <person name="Kuwata A."/>
            <person name="Ogata H."/>
        </authorList>
    </citation>
    <scope>NUCLEOTIDE SEQUENCE</scope>
</reference>
<evidence type="ECO:0000313" key="4">
    <source>
        <dbReference type="EMBL" id="GMH67736.1"/>
    </source>
</evidence>
<evidence type="ECO:0000256" key="2">
    <source>
        <dbReference type="SAM" id="MobiDB-lite"/>
    </source>
</evidence>
<feature type="modified residue" description="4-aspartylphosphate" evidence="1">
    <location>
        <position position="287"/>
    </location>
</feature>
<feature type="compositionally biased region" description="Low complexity" evidence="2">
    <location>
        <begin position="183"/>
        <end position="192"/>
    </location>
</feature>
<dbReference type="Gene3D" id="3.40.50.2300">
    <property type="match status" value="1"/>
</dbReference>
<evidence type="ECO:0000256" key="1">
    <source>
        <dbReference type="PROSITE-ProRule" id="PRU00169"/>
    </source>
</evidence>
<keyword evidence="1" id="KW-0597">Phosphoprotein</keyword>
<sequence length="435" mass="47849">MSESLTVGSPPTRPEDEHTSNLDDTQRRFRCLTVGHTGDEELREKELTLWRKGFANSSANLDMVYATNMSSLVDSTESDIGFDLVIIEIDCNDLDDVKRSYKAAKILRLLNYSAPIIGLTSYGNSNLCDLEEEKLQEFSQHSFNTTFPKPLTADMANSIVKSEHIESATNATDDLTPPLASCNTASNTSNANDIDSTSNKDNSSILFSLNASASASSFEALKSDISTTRLHPGAADSAMTLKLYKKMWAFALSKFSIFNVVVDVARDGDEAVKLVKDGNEYLVIMMDIEMPRVGGIDAAKLLRLLQVQSCIIACSSHTLDEVASETFRGDILVSSIDHFIHKPLTRDNALEITARYILPKLIHIPIFKPMSAIVEIFKSDSPSTEKRTAESIKVETHQKTTPTSTSKNGKDPVIPASVIRGLLGYVLDTKLQNKR</sequence>